<evidence type="ECO:0000313" key="6">
    <source>
        <dbReference type="WBParaSite" id="GPUH_0000877701-mRNA-1"/>
    </source>
</evidence>
<dbReference type="SMART" id="SM00254">
    <property type="entry name" value="ShKT"/>
    <property type="match status" value="1"/>
</dbReference>
<feature type="domain" description="ShKT" evidence="2">
    <location>
        <begin position="16"/>
        <end position="52"/>
    </location>
</feature>
<evidence type="ECO:0000259" key="2">
    <source>
        <dbReference type="PROSITE" id="PS51670"/>
    </source>
</evidence>
<dbReference type="EMBL" id="UYRT01026846">
    <property type="protein sequence ID" value="VDK65659.1"/>
    <property type="molecule type" value="Genomic_DNA"/>
</dbReference>
<dbReference type="WBParaSite" id="GPUH_0000877701-mRNA-1">
    <property type="protein sequence ID" value="GPUH_0000877701-mRNA-1"/>
    <property type="gene ID" value="GPUH_0000877701"/>
</dbReference>
<sequence>MIRNVHNWSNFAASTCRDLDFTCAIWARLGECNDIFQQNTMHHICPYSCGLCDDENSNNNNNSNKNKTPKKPVKLCEDRGSYLTCKLALFFDECHEKADLCAKTCGAC</sequence>
<dbReference type="InterPro" id="IPR003582">
    <property type="entry name" value="ShKT_dom"/>
</dbReference>
<evidence type="ECO:0000313" key="4">
    <source>
        <dbReference type="EMBL" id="VDK65659.1"/>
    </source>
</evidence>
<dbReference type="Proteomes" id="UP000271098">
    <property type="component" value="Unassembled WGS sequence"/>
</dbReference>
<dbReference type="AlphaFoldDB" id="A0A183DJ76"/>
<reference evidence="6 7" key="1">
    <citation type="submission" date="2016-06" db="UniProtKB">
        <authorList>
            <consortium name="WormBaseParasite"/>
        </authorList>
    </citation>
    <scope>IDENTIFICATION</scope>
</reference>
<dbReference type="OrthoDB" id="291007at2759"/>
<comment type="caution">
    <text evidence="1">Lacks conserved residue(s) required for the propagation of feature annotation.</text>
</comment>
<dbReference type="Gene3D" id="1.10.10.1940">
    <property type="match status" value="1"/>
</dbReference>
<organism evidence="6">
    <name type="scientific">Gongylonema pulchrum</name>
    <dbReference type="NCBI Taxonomy" id="637853"/>
    <lineage>
        <taxon>Eukaryota</taxon>
        <taxon>Metazoa</taxon>
        <taxon>Ecdysozoa</taxon>
        <taxon>Nematoda</taxon>
        <taxon>Chromadorea</taxon>
        <taxon>Rhabditida</taxon>
        <taxon>Spirurina</taxon>
        <taxon>Spiruromorpha</taxon>
        <taxon>Spiruroidea</taxon>
        <taxon>Gongylonematidae</taxon>
        <taxon>Gongylonema</taxon>
    </lineage>
</organism>
<accession>A0A183DJ76</accession>
<protein>
    <submittedName>
        <fullName evidence="6 7">ShKT domain-containing protein</fullName>
    </submittedName>
</protein>
<evidence type="ECO:0000313" key="5">
    <source>
        <dbReference type="Proteomes" id="UP000271098"/>
    </source>
</evidence>
<dbReference type="Pfam" id="PF01549">
    <property type="entry name" value="ShK"/>
    <property type="match status" value="1"/>
</dbReference>
<dbReference type="PROSITE" id="PS51670">
    <property type="entry name" value="SHKT"/>
    <property type="match status" value="1"/>
</dbReference>
<keyword evidence="5" id="KW-1185">Reference proteome</keyword>
<evidence type="ECO:0000256" key="1">
    <source>
        <dbReference type="PROSITE-ProRule" id="PRU01005"/>
    </source>
</evidence>
<reference evidence="3 5" key="2">
    <citation type="submission" date="2018-11" db="EMBL/GenBank/DDBJ databases">
        <authorList>
            <consortium name="Pathogen Informatics"/>
        </authorList>
    </citation>
    <scope>NUCLEOTIDE SEQUENCE [LARGE SCALE GENOMIC DNA]</scope>
</reference>
<dbReference type="WBParaSite" id="GPUH_0000884901-mRNA-1">
    <property type="protein sequence ID" value="GPUH_0000884901-mRNA-1"/>
    <property type="gene ID" value="GPUH_0000884901"/>
</dbReference>
<evidence type="ECO:0000313" key="3">
    <source>
        <dbReference type="EMBL" id="VDK65071.1"/>
    </source>
</evidence>
<proteinExistence type="predicted"/>
<gene>
    <name evidence="3" type="ORF">GPUH_LOCUS8766</name>
    <name evidence="4" type="ORF">GPUH_LOCUS8841</name>
</gene>
<name>A0A183DJ76_9BILA</name>
<evidence type="ECO:0000313" key="7">
    <source>
        <dbReference type="WBParaSite" id="GPUH_0000884901-mRNA-1"/>
    </source>
</evidence>
<dbReference type="EMBL" id="UYRT01026454">
    <property type="protein sequence ID" value="VDK65071.1"/>
    <property type="molecule type" value="Genomic_DNA"/>
</dbReference>